<feature type="region of interest" description="Disordered" evidence="1">
    <location>
        <begin position="1"/>
        <end position="23"/>
    </location>
</feature>
<gene>
    <name evidence="2" type="ORF">LCGC14_3092250</name>
</gene>
<protein>
    <submittedName>
        <fullName evidence="2">Uncharacterized protein</fullName>
    </submittedName>
</protein>
<proteinExistence type="predicted"/>
<feature type="compositionally biased region" description="Basic and acidic residues" evidence="1">
    <location>
        <begin position="1"/>
        <end position="16"/>
    </location>
</feature>
<name>A0A0F8WYY8_9ZZZZ</name>
<organism evidence="2">
    <name type="scientific">marine sediment metagenome</name>
    <dbReference type="NCBI Taxonomy" id="412755"/>
    <lineage>
        <taxon>unclassified sequences</taxon>
        <taxon>metagenomes</taxon>
        <taxon>ecological metagenomes</taxon>
    </lineage>
</organism>
<evidence type="ECO:0000256" key="1">
    <source>
        <dbReference type="SAM" id="MobiDB-lite"/>
    </source>
</evidence>
<dbReference type="AlphaFoldDB" id="A0A0F8WYY8"/>
<evidence type="ECO:0000313" key="2">
    <source>
        <dbReference type="EMBL" id="KKK53690.1"/>
    </source>
</evidence>
<reference evidence="2" key="1">
    <citation type="journal article" date="2015" name="Nature">
        <title>Complex archaea that bridge the gap between prokaryotes and eukaryotes.</title>
        <authorList>
            <person name="Spang A."/>
            <person name="Saw J.H."/>
            <person name="Jorgensen S.L."/>
            <person name="Zaremba-Niedzwiedzka K."/>
            <person name="Martijn J."/>
            <person name="Lind A.E."/>
            <person name="van Eijk R."/>
            <person name="Schleper C."/>
            <person name="Guy L."/>
            <person name="Ettema T.J."/>
        </authorList>
    </citation>
    <scope>NUCLEOTIDE SEQUENCE</scope>
</reference>
<accession>A0A0F8WYY8</accession>
<sequence length="108" mass="12314">MLDRAPEDILREEQKRQPPSLGLPHYSKEDFGIDGILNYSYWNTGGMAMAIVAKEGDVADWAAYIGATQSKGQSEEDTVRWVCRKGAKLSRDQAHRWFPKLPIEAYRE</sequence>
<comment type="caution">
    <text evidence="2">The sequence shown here is derived from an EMBL/GenBank/DDBJ whole genome shotgun (WGS) entry which is preliminary data.</text>
</comment>
<dbReference type="EMBL" id="LAZR01066375">
    <property type="protein sequence ID" value="KKK53690.1"/>
    <property type="molecule type" value="Genomic_DNA"/>
</dbReference>